<gene>
    <name evidence="1" type="ORF">E0L32_008294</name>
</gene>
<dbReference type="STRING" id="1093900.A0A507AK12"/>
<dbReference type="InParanoid" id="A0A507AK12"/>
<protein>
    <submittedName>
        <fullName evidence="1">Uncharacterized protein</fullName>
    </submittedName>
</protein>
<name>A0A507AK12_9PEZI</name>
<dbReference type="AlphaFoldDB" id="A0A507AK12"/>
<dbReference type="GeneID" id="41975741"/>
<dbReference type="OrthoDB" id="5153231at2759"/>
<dbReference type="Proteomes" id="UP000319257">
    <property type="component" value="Unassembled WGS sequence"/>
</dbReference>
<reference evidence="1 2" key="1">
    <citation type="submission" date="2019-06" db="EMBL/GenBank/DDBJ databases">
        <title>Draft genome sequence of the filamentous fungus Phialemoniopsis curvata isolated from diesel fuel.</title>
        <authorList>
            <person name="Varaljay V.A."/>
            <person name="Lyon W.J."/>
            <person name="Crouch A.L."/>
            <person name="Drake C.E."/>
            <person name="Hollomon J.M."/>
            <person name="Nadeau L.J."/>
            <person name="Nunn H.S."/>
            <person name="Stevenson B.S."/>
            <person name="Bojanowski C.L."/>
            <person name="Crookes-Goodson W.J."/>
        </authorList>
    </citation>
    <scope>NUCLEOTIDE SEQUENCE [LARGE SCALE GENOMIC DNA]</scope>
    <source>
        <strain evidence="1 2">D216</strain>
    </source>
</reference>
<keyword evidence="2" id="KW-1185">Reference proteome</keyword>
<proteinExistence type="predicted"/>
<comment type="caution">
    <text evidence="1">The sequence shown here is derived from an EMBL/GenBank/DDBJ whole genome shotgun (WGS) entry which is preliminary data.</text>
</comment>
<dbReference type="RefSeq" id="XP_030992436.1">
    <property type="nucleotide sequence ID" value="XM_031143133.1"/>
</dbReference>
<evidence type="ECO:0000313" key="2">
    <source>
        <dbReference type="Proteomes" id="UP000319257"/>
    </source>
</evidence>
<organism evidence="1 2">
    <name type="scientific">Thyridium curvatum</name>
    <dbReference type="NCBI Taxonomy" id="1093900"/>
    <lineage>
        <taxon>Eukaryota</taxon>
        <taxon>Fungi</taxon>
        <taxon>Dikarya</taxon>
        <taxon>Ascomycota</taxon>
        <taxon>Pezizomycotina</taxon>
        <taxon>Sordariomycetes</taxon>
        <taxon>Sordariomycetidae</taxon>
        <taxon>Thyridiales</taxon>
        <taxon>Thyridiaceae</taxon>
        <taxon>Thyridium</taxon>
    </lineage>
</organism>
<dbReference type="EMBL" id="SKBQ01000054">
    <property type="protein sequence ID" value="TPX10725.1"/>
    <property type="molecule type" value="Genomic_DNA"/>
</dbReference>
<sequence>MDSPSSEASADESRDSSLREFCIRSVHCGLFISPSKVSSPFRFVQYETEKLGTDGTLHMCGKRSCPWEYPRVYCVHETCFRTAFLDLTPELFGTSHLMFTPPIKVQASRRSHLKARLTETLCEEALQNFPMEVCGMIAEHLIVEYAAVSCQMRFMASQKLPKTSVLIDLSADIFAGFIKYDGGQYVRSLYNACEPISKGDICIYKAQERASYVVHAGWDHLGVRQIVIENSDRRREWKALIQDKQLGVWWTTLSREGGIRKFKVCHDGIRVRCLLSDHQHPIITPIREAPGPSFKVIAIYGDEMDEQLGGLSKVIA</sequence>
<accession>A0A507AK12</accession>
<evidence type="ECO:0000313" key="1">
    <source>
        <dbReference type="EMBL" id="TPX10725.1"/>
    </source>
</evidence>